<evidence type="ECO:0000256" key="1">
    <source>
        <dbReference type="ARBA" id="ARBA00003293"/>
    </source>
</evidence>
<gene>
    <name evidence="9" type="ORF">SR908_13625</name>
</gene>
<accession>A0ABZ0Y9X2</accession>
<sequence>MTTMKWPLMVSAAREVERAMGTPQCRKFRRQIFERFEAVADDLVCGAVAVATTHGYSKPGNRGNAEANIWLRIMQKQLMLGPFNVTHEDEALEDYARAKADAIVATQERHYRTVRAGYAEARRRHFWRPALPADTRLAGLTFRRHVWPTSRDAEIESLREGLEIAHKHSLDVAPVVELKRLSGSQRRVILSKLGSAPWWRRKLRTLANQRLDQFMRMVRRVHKRAGIYVSDMVFKRWQRRQNENLEMLEGTTAINQFEQEYTLAELSAKSVGNRDIRFKETMMRIRETEAFAHRHGHRAVFVTWTLPSAWHAVLQESGQSNPKYNGSTPRDAHAQLQKLWTRARAKLKRDGIAYYGIRTVEPHHDGCPHWHMLLWVAEDQIKPLEASLRRYALSIDPEEVAGKEHVRIRFEHIDPTKGSAAGYVIKYVAKNINCTQRSDEVDQYGRPMDVAAPRIAAWASVHGIRQFQFFGLPSVTVWRELRRLRDPDDDSFAASCFEDWIAATKPDPEALAILHDLRRAANGSRWDNFLELCGGPCVPMTERPARPWRMTRLDPKGEHVDPNSGEIRVDLEKLGIYGEPVEATIGITVTSDTGEASFMTRVYRWEIKPTEAGGQRSDAVAEPWTRVNNCTGPDIEPRQPGPQEAHDQEKRYKAWRASTEVRAEMEGLEEYEHQLRAALHQKFAPQPEWGAPEYFPPELESFEEATGPVEDQGPAPQNPVTAESQALWQLLISSAEAEQRRRLGIDDETTLRLAAMFFEPPAERQERSNWSSLMLGINRKRTRSPRGGQMSAEEARLIAAGLWEAPAPTTPFSTQHA</sequence>
<dbReference type="Pfam" id="PF05840">
    <property type="entry name" value="Phage_GPA"/>
    <property type="match status" value="1"/>
</dbReference>
<comment type="similarity">
    <text evidence="2">Belongs to the phage GPA family.</text>
</comment>
<feature type="region of interest" description="Disordered" evidence="7">
    <location>
        <begin position="630"/>
        <end position="650"/>
    </location>
</feature>
<organism evidence="9 10">
    <name type="scientific">Chromohalobacter canadensis</name>
    <dbReference type="NCBI Taxonomy" id="141389"/>
    <lineage>
        <taxon>Bacteria</taxon>
        <taxon>Pseudomonadati</taxon>
        <taxon>Pseudomonadota</taxon>
        <taxon>Gammaproteobacteria</taxon>
        <taxon>Oceanospirillales</taxon>
        <taxon>Halomonadaceae</taxon>
        <taxon>Chromohalobacter</taxon>
    </lineage>
</organism>
<keyword evidence="6" id="KW-0378">Hydrolase</keyword>
<evidence type="ECO:0000256" key="5">
    <source>
        <dbReference type="ARBA" id="ARBA00022759"/>
    </source>
</evidence>
<dbReference type="Proteomes" id="UP001321908">
    <property type="component" value="Chromosome"/>
</dbReference>
<name>A0ABZ0Y9X2_9GAMM</name>
<evidence type="ECO:0000256" key="3">
    <source>
        <dbReference type="ARBA" id="ARBA00022705"/>
    </source>
</evidence>
<keyword evidence="4" id="KW-0540">Nuclease</keyword>
<evidence type="ECO:0000256" key="7">
    <source>
        <dbReference type="SAM" id="MobiDB-lite"/>
    </source>
</evidence>
<dbReference type="EMBL" id="CP140151">
    <property type="protein sequence ID" value="WQH08508.1"/>
    <property type="molecule type" value="Genomic_DNA"/>
</dbReference>
<evidence type="ECO:0000313" key="9">
    <source>
        <dbReference type="EMBL" id="WQH08508.1"/>
    </source>
</evidence>
<dbReference type="RefSeq" id="WP_246920741.1">
    <property type="nucleotide sequence ID" value="NZ_CP140151.1"/>
</dbReference>
<evidence type="ECO:0000256" key="6">
    <source>
        <dbReference type="ARBA" id="ARBA00022801"/>
    </source>
</evidence>
<dbReference type="InterPro" id="IPR008766">
    <property type="entry name" value="Replication_gene_A-like"/>
</dbReference>
<evidence type="ECO:0000259" key="8">
    <source>
        <dbReference type="Pfam" id="PF05840"/>
    </source>
</evidence>
<evidence type="ECO:0000256" key="4">
    <source>
        <dbReference type="ARBA" id="ARBA00022722"/>
    </source>
</evidence>
<feature type="domain" description="Replication gene A protein-like" evidence="8">
    <location>
        <begin position="188"/>
        <end position="433"/>
    </location>
</feature>
<proteinExistence type="inferred from homology"/>
<reference evidence="9 10" key="1">
    <citation type="submission" date="2023-11" db="EMBL/GenBank/DDBJ databases">
        <title>MicrobeMod: A computational toolkit for identifying prokaryotic methylation and restriction-modification with nanopore sequencing.</title>
        <authorList>
            <person name="Crits-Christoph A."/>
            <person name="Kang S.C."/>
            <person name="Lee H."/>
            <person name="Ostrov N."/>
        </authorList>
    </citation>
    <scope>NUCLEOTIDE SEQUENCE [LARGE SCALE GENOMIC DNA]</scope>
    <source>
        <strain evidence="9 10">ATCC 43984</strain>
    </source>
</reference>
<keyword evidence="5 9" id="KW-0255">Endonuclease</keyword>
<evidence type="ECO:0000256" key="2">
    <source>
        <dbReference type="ARBA" id="ARBA00009260"/>
    </source>
</evidence>
<keyword evidence="10" id="KW-1185">Reference proteome</keyword>
<keyword evidence="3" id="KW-0235">DNA replication</keyword>
<evidence type="ECO:0000313" key="10">
    <source>
        <dbReference type="Proteomes" id="UP001321908"/>
    </source>
</evidence>
<comment type="function">
    <text evidence="1">Possible endonuclease which induces a single-strand cut and initiates DNA replication.</text>
</comment>
<protein>
    <submittedName>
        <fullName evidence="9">Replication endonuclease</fullName>
    </submittedName>
</protein>
<dbReference type="GO" id="GO:0004519">
    <property type="term" value="F:endonuclease activity"/>
    <property type="evidence" value="ECO:0007669"/>
    <property type="project" value="UniProtKB-KW"/>
</dbReference>